<dbReference type="EMBL" id="KZ997075">
    <property type="protein sequence ID" value="RKO87910.1"/>
    <property type="molecule type" value="Genomic_DNA"/>
</dbReference>
<organism evidence="2 3">
    <name type="scientific">Blyttiomyces helicus</name>
    <dbReference type="NCBI Taxonomy" id="388810"/>
    <lineage>
        <taxon>Eukaryota</taxon>
        <taxon>Fungi</taxon>
        <taxon>Fungi incertae sedis</taxon>
        <taxon>Chytridiomycota</taxon>
        <taxon>Chytridiomycota incertae sedis</taxon>
        <taxon>Chytridiomycetes</taxon>
        <taxon>Chytridiomycetes incertae sedis</taxon>
        <taxon>Blyttiomyces</taxon>
    </lineage>
</organism>
<protein>
    <submittedName>
        <fullName evidence="2">Uncharacterized protein</fullName>
    </submittedName>
</protein>
<keyword evidence="3" id="KW-1185">Reference proteome</keyword>
<dbReference type="AlphaFoldDB" id="A0A4P9WAL8"/>
<gene>
    <name evidence="2" type="ORF">BDK51DRAFT_30642</name>
</gene>
<accession>A0A4P9WAL8</accession>
<evidence type="ECO:0000313" key="3">
    <source>
        <dbReference type="Proteomes" id="UP000269721"/>
    </source>
</evidence>
<sequence>MSVAYDKCYISSSPSQTIAQCDGEGAVINTGPHASSGGGGWRGRIGMETHSAFMAHNFIGLFIGDKKLERDQTCSKILILTGMIRPEVGGAAGSGESSEGREIRERMLSLAKSRPSSRPWTFTQPGSQSGRGPGGGHLWTHITAVHHWALPQLAVAPFIVKDFERARSPSIYVAFHFSSSPSQTITRYDGGGAAIETGQQA</sequence>
<evidence type="ECO:0000313" key="2">
    <source>
        <dbReference type="EMBL" id="RKO87910.1"/>
    </source>
</evidence>
<dbReference type="Proteomes" id="UP000269721">
    <property type="component" value="Unassembled WGS sequence"/>
</dbReference>
<evidence type="ECO:0000256" key="1">
    <source>
        <dbReference type="SAM" id="MobiDB-lite"/>
    </source>
</evidence>
<proteinExistence type="predicted"/>
<reference evidence="3" key="1">
    <citation type="journal article" date="2018" name="Nat. Microbiol.">
        <title>Leveraging single-cell genomics to expand the fungal tree of life.</title>
        <authorList>
            <person name="Ahrendt S.R."/>
            <person name="Quandt C.A."/>
            <person name="Ciobanu D."/>
            <person name="Clum A."/>
            <person name="Salamov A."/>
            <person name="Andreopoulos B."/>
            <person name="Cheng J.F."/>
            <person name="Woyke T."/>
            <person name="Pelin A."/>
            <person name="Henrissat B."/>
            <person name="Reynolds N.K."/>
            <person name="Benny G.L."/>
            <person name="Smith M.E."/>
            <person name="James T.Y."/>
            <person name="Grigoriev I.V."/>
        </authorList>
    </citation>
    <scope>NUCLEOTIDE SEQUENCE [LARGE SCALE GENOMIC DNA]</scope>
</reference>
<name>A0A4P9WAL8_9FUNG</name>
<feature type="region of interest" description="Disordered" evidence="1">
    <location>
        <begin position="114"/>
        <end position="136"/>
    </location>
</feature>
<feature type="compositionally biased region" description="Polar residues" evidence="1">
    <location>
        <begin position="114"/>
        <end position="123"/>
    </location>
</feature>